<dbReference type="InterPro" id="IPR041588">
    <property type="entry name" value="Integrase_H2C2"/>
</dbReference>
<evidence type="ECO:0000313" key="3">
    <source>
        <dbReference type="Proteomes" id="UP000012073"/>
    </source>
</evidence>
<proteinExistence type="predicted"/>
<dbReference type="GeneID" id="17326430"/>
<dbReference type="Gene3D" id="3.30.420.10">
    <property type="entry name" value="Ribonuclease H-like superfamily/Ribonuclease H"/>
    <property type="match status" value="1"/>
</dbReference>
<organism evidence="2 3">
    <name type="scientific">Chondrus crispus</name>
    <name type="common">Carrageen Irish moss</name>
    <name type="synonym">Polymorpha crispa</name>
    <dbReference type="NCBI Taxonomy" id="2769"/>
    <lineage>
        <taxon>Eukaryota</taxon>
        <taxon>Rhodophyta</taxon>
        <taxon>Florideophyceae</taxon>
        <taxon>Rhodymeniophycidae</taxon>
        <taxon>Gigartinales</taxon>
        <taxon>Gigartinaceae</taxon>
        <taxon>Chondrus</taxon>
    </lineage>
</organism>
<dbReference type="OMA" id="HGTHRND"/>
<dbReference type="PhylomeDB" id="R7QLY9"/>
<dbReference type="InterPro" id="IPR012337">
    <property type="entry name" value="RNaseH-like_sf"/>
</dbReference>
<keyword evidence="3" id="KW-1185">Reference proteome</keyword>
<dbReference type="PANTHER" id="PTHR37984">
    <property type="entry name" value="PROTEIN CBG26694"/>
    <property type="match status" value="1"/>
</dbReference>
<feature type="domain" description="Integrase catalytic" evidence="1">
    <location>
        <begin position="168"/>
        <end position="336"/>
    </location>
</feature>
<sequence length="412" mass="45669">MSQTTLRKVLGWAVRLSAYNYTCVHIRGTDNVWADLLGRWAPPPTIRRLVRIPALPSASADDFEWPSSRDIAKAQNETALPRPKNLQKSNGLWLTSTGAIWIPDDSTDLQLRLCVIAHTNAAGHRGSRTTEHVMCKAYHWSTQSADIGEFVKACIHCLSTTGGGKMPRRFGPAFHGTHRNDLLQFDYIDLGTGSDGANYVLMMRDDFSDYKWFFPFADTSAANAATAIIDWCAALGVPKSLMSDGPTHLRNETIRLVAKGLKVPHHFTLPYCPWSNGAVERLGKELVRTCRATLSELQMRPEEWPDILPIIQSTLNNTPSRHRGNVAPITAFLGADPTPPIHTFLRSSTVTSMTVSEVQADHILNVDKLKSLIADLHLIVSESLKKNRQKAREAASRGELPKFEVGDFVLVA</sequence>
<dbReference type="InterPro" id="IPR036397">
    <property type="entry name" value="RNaseH_sf"/>
</dbReference>
<dbReference type="InterPro" id="IPR001584">
    <property type="entry name" value="Integrase_cat-core"/>
</dbReference>
<dbReference type="OrthoDB" id="167344at2759"/>
<dbReference type="Gene3D" id="1.10.340.70">
    <property type="match status" value="1"/>
</dbReference>
<dbReference type="RefSeq" id="XP_005718708.1">
    <property type="nucleotide sequence ID" value="XM_005718651.1"/>
</dbReference>
<dbReference type="SUPFAM" id="SSF53098">
    <property type="entry name" value="Ribonuclease H-like"/>
    <property type="match status" value="1"/>
</dbReference>
<dbReference type="PROSITE" id="PS50994">
    <property type="entry name" value="INTEGRASE"/>
    <property type="match status" value="1"/>
</dbReference>
<evidence type="ECO:0000313" key="2">
    <source>
        <dbReference type="EMBL" id="CDF38803.1"/>
    </source>
</evidence>
<dbReference type="STRING" id="2769.R7QLY9"/>
<evidence type="ECO:0000259" key="1">
    <source>
        <dbReference type="PROSITE" id="PS50994"/>
    </source>
</evidence>
<gene>
    <name evidence="2" type="ORF">CHC_T00001223001</name>
</gene>
<dbReference type="AlphaFoldDB" id="R7QLY9"/>
<dbReference type="GO" id="GO:0003676">
    <property type="term" value="F:nucleic acid binding"/>
    <property type="evidence" value="ECO:0007669"/>
    <property type="project" value="InterPro"/>
</dbReference>
<dbReference type="KEGG" id="ccp:CHC_T00001223001"/>
<accession>R7QLY9</accession>
<dbReference type="Pfam" id="PF17921">
    <property type="entry name" value="Integrase_H2C2"/>
    <property type="match status" value="1"/>
</dbReference>
<dbReference type="InterPro" id="IPR050951">
    <property type="entry name" value="Retrovirus_Pol_polyprotein"/>
</dbReference>
<reference evidence="3" key="1">
    <citation type="journal article" date="2013" name="Proc. Natl. Acad. Sci. U.S.A.">
        <title>Genome structure and metabolic features in the red seaweed Chondrus crispus shed light on evolution of the Archaeplastida.</title>
        <authorList>
            <person name="Collen J."/>
            <person name="Porcel B."/>
            <person name="Carre W."/>
            <person name="Ball S.G."/>
            <person name="Chaparro C."/>
            <person name="Tonon T."/>
            <person name="Barbeyron T."/>
            <person name="Michel G."/>
            <person name="Noel B."/>
            <person name="Valentin K."/>
            <person name="Elias M."/>
            <person name="Artiguenave F."/>
            <person name="Arun A."/>
            <person name="Aury J.M."/>
            <person name="Barbosa-Neto J.F."/>
            <person name="Bothwell J.H."/>
            <person name="Bouget F.Y."/>
            <person name="Brillet L."/>
            <person name="Cabello-Hurtado F."/>
            <person name="Capella-Gutierrez S."/>
            <person name="Charrier B."/>
            <person name="Cladiere L."/>
            <person name="Cock J.M."/>
            <person name="Coelho S.M."/>
            <person name="Colleoni C."/>
            <person name="Czjzek M."/>
            <person name="Da Silva C."/>
            <person name="Delage L."/>
            <person name="Denoeud F."/>
            <person name="Deschamps P."/>
            <person name="Dittami S.M."/>
            <person name="Gabaldon T."/>
            <person name="Gachon C.M."/>
            <person name="Groisillier A."/>
            <person name="Herve C."/>
            <person name="Jabbari K."/>
            <person name="Katinka M."/>
            <person name="Kloareg B."/>
            <person name="Kowalczyk N."/>
            <person name="Labadie K."/>
            <person name="Leblanc C."/>
            <person name="Lopez P.J."/>
            <person name="McLachlan D.H."/>
            <person name="Meslet-Cladiere L."/>
            <person name="Moustafa A."/>
            <person name="Nehr Z."/>
            <person name="Nyvall Collen P."/>
            <person name="Panaud O."/>
            <person name="Partensky F."/>
            <person name="Poulain J."/>
            <person name="Rensing S.A."/>
            <person name="Rousvoal S."/>
            <person name="Samson G."/>
            <person name="Symeonidi A."/>
            <person name="Weissenbach J."/>
            <person name="Zambounis A."/>
            <person name="Wincker P."/>
            <person name="Boyen C."/>
        </authorList>
    </citation>
    <scope>NUCLEOTIDE SEQUENCE [LARGE SCALE GENOMIC DNA]</scope>
    <source>
        <strain evidence="3">cv. Stackhouse</strain>
    </source>
</reference>
<dbReference type="Proteomes" id="UP000012073">
    <property type="component" value="Unassembled WGS sequence"/>
</dbReference>
<dbReference type="GO" id="GO:0015074">
    <property type="term" value="P:DNA integration"/>
    <property type="evidence" value="ECO:0007669"/>
    <property type="project" value="InterPro"/>
</dbReference>
<dbReference type="PANTHER" id="PTHR37984:SF5">
    <property type="entry name" value="PROTEIN NYNRIN-LIKE"/>
    <property type="match status" value="1"/>
</dbReference>
<name>R7QLY9_CHOCR</name>
<dbReference type="Gramene" id="CDF38803">
    <property type="protein sequence ID" value="CDF38803"/>
    <property type="gene ID" value="CHC_T00001223001"/>
</dbReference>
<dbReference type="EMBL" id="HG001968">
    <property type="protein sequence ID" value="CDF38803.1"/>
    <property type="molecule type" value="Genomic_DNA"/>
</dbReference>
<protein>
    <recommendedName>
        <fullName evidence="1">Integrase catalytic domain-containing protein</fullName>
    </recommendedName>
</protein>